<feature type="region of interest" description="Disordered" evidence="1">
    <location>
        <begin position="28"/>
        <end position="52"/>
    </location>
</feature>
<sequence>MCAALWAGRRWESQQVVLALMGKDTHEKPRRKWREADLSSRQQRDGSVAQHGAALGRQLEANHVAPVLGHPAVDSSRSASVGCISVALPYLTRTKIWQFHRSALTPALPSGATANFYGKLGRVHNYTKPVLSPSGQLAVTDARVHHHISLRDNRAGHAHHAPANGVNDLLLHCSPSGAAVDAVWMSPRWSAHQPVVRSMSELVAPAVPQESPSGVASNSDDLRTGPTPR</sequence>
<accession>A0A3D8STY3</accession>
<feature type="compositionally biased region" description="Basic and acidic residues" evidence="1">
    <location>
        <begin position="34"/>
        <end position="44"/>
    </location>
</feature>
<protein>
    <submittedName>
        <fullName evidence="2">Uncharacterized protein</fullName>
    </submittedName>
</protein>
<dbReference type="EMBL" id="PDLM01000001">
    <property type="protein sequence ID" value="RDW89745.1"/>
    <property type="molecule type" value="Genomic_DNA"/>
</dbReference>
<evidence type="ECO:0000256" key="1">
    <source>
        <dbReference type="SAM" id="MobiDB-lite"/>
    </source>
</evidence>
<reference evidence="2 3" key="1">
    <citation type="journal article" date="2018" name="IMA Fungus">
        <title>IMA Genome-F 9: Draft genome sequence of Annulohypoxylon stygium, Aspergillus mulundensis, Berkeleyomyces basicola (syn. Thielaviopsis basicola), Ceratocystis smalleyi, two Cercospora beticola strains, Coleophoma cylindrospora, Fusarium fracticaudum, Phialophora cf. hyalina, and Morchella septimelata.</title>
        <authorList>
            <person name="Wingfield B.D."/>
            <person name="Bills G.F."/>
            <person name="Dong Y."/>
            <person name="Huang W."/>
            <person name="Nel W.J."/>
            <person name="Swalarsk-Parry B.S."/>
            <person name="Vaghefi N."/>
            <person name="Wilken P.M."/>
            <person name="An Z."/>
            <person name="de Beer Z.W."/>
            <person name="De Vos L."/>
            <person name="Chen L."/>
            <person name="Duong T.A."/>
            <person name="Gao Y."/>
            <person name="Hammerbacher A."/>
            <person name="Kikkert J.R."/>
            <person name="Li Y."/>
            <person name="Li H."/>
            <person name="Li K."/>
            <person name="Li Q."/>
            <person name="Liu X."/>
            <person name="Ma X."/>
            <person name="Naidoo K."/>
            <person name="Pethybridge S.J."/>
            <person name="Sun J."/>
            <person name="Steenkamp E.T."/>
            <person name="van der Nest M.A."/>
            <person name="van Wyk S."/>
            <person name="Wingfield M.J."/>
            <person name="Xiong C."/>
            <person name="Yue Q."/>
            <person name="Zhang X."/>
        </authorList>
    </citation>
    <scope>NUCLEOTIDE SEQUENCE [LARGE SCALE GENOMIC DNA]</scope>
    <source>
        <strain evidence="2 3">BP6252</strain>
    </source>
</reference>
<keyword evidence="3" id="KW-1185">Reference proteome</keyword>
<name>A0A3D8STY3_9HELO</name>
<dbReference type="Proteomes" id="UP000256645">
    <property type="component" value="Unassembled WGS sequence"/>
</dbReference>
<evidence type="ECO:0000313" key="3">
    <source>
        <dbReference type="Proteomes" id="UP000256645"/>
    </source>
</evidence>
<evidence type="ECO:0000313" key="2">
    <source>
        <dbReference type="EMBL" id="RDW89745.1"/>
    </source>
</evidence>
<feature type="compositionally biased region" description="Polar residues" evidence="1">
    <location>
        <begin position="210"/>
        <end position="219"/>
    </location>
</feature>
<comment type="caution">
    <text evidence="2">The sequence shown here is derived from an EMBL/GenBank/DDBJ whole genome shotgun (WGS) entry which is preliminary data.</text>
</comment>
<gene>
    <name evidence="2" type="ORF">BP6252_01777</name>
</gene>
<proteinExistence type="predicted"/>
<organism evidence="2 3">
    <name type="scientific">Coleophoma cylindrospora</name>
    <dbReference type="NCBI Taxonomy" id="1849047"/>
    <lineage>
        <taxon>Eukaryota</taxon>
        <taxon>Fungi</taxon>
        <taxon>Dikarya</taxon>
        <taxon>Ascomycota</taxon>
        <taxon>Pezizomycotina</taxon>
        <taxon>Leotiomycetes</taxon>
        <taxon>Helotiales</taxon>
        <taxon>Dermateaceae</taxon>
        <taxon>Coleophoma</taxon>
    </lineage>
</organism>
<feature type="region of interest" description="Disordered" evidence="1">
    <location>
        <begin position="203"/>
        <end position="229"/>
    </location>
</feature>
<dbReference type="AlphaFoldDB" id="A0A3D8STY3"/>